<reference evidence="1 2" key="1">
    <citation type="submission" date="2017-10" db="EMBL/GenBank/DDBJ databases">
        <title>Extensive intraspecific genome diversity in a model arbuscular mycorrhizal fungus.</title>
        <authorList>
            <person name="Chen E.C.H."/>
            <person name="Morin E."/>
            <person name="Baudet D."/>
            <person name="Noel J."/>
            <person name="Ndikumana S."/>
            <person name="Charron P."/>
            <person name="St-Onge C."/>
            <person name="Giorgi J."/>
            <person name="Grigoriev I.V."/>
            <person name="Roux C."/>
            <person name="Martin F.M."/>
            <person name="Corradi N."/>
        </authorList>
    </citation>
    <scope>NUCLEOTIDE SEQUENCE [LARGE SCALE GENOMIC DNA]</scope>
    <source>
        <strain evidence="1 2">A1</strain>
    </source>
</reference>
<dbReference type="Pfam" id="PF08238">
    <property type="entry name" value="Sel1"/>
    <property type="match status" value="1"/>
</dbReference>
<gene>
    <name evidence="1" type="ORF">RhiirA1_417335</name>
</gene>
<feature type="non-terminal residue" evidence="1">
    <location>
        <position position="171"/>
    </location>
</feature>
<reference evidence="1 2" key="2">
    <citation type="submission" date="2017-10" db="EMBL/GenBank/DDBJ databases">
        <title>Genome analyses suggest a sexual origin of heterokaryosis in a supposedly ancient asexual fungus.</title>
        <authorList>
            <person name="Corradi N."/>
            <person name="Sedzielewska K."/>
            <person name="Noel J."/>
            <person name="Charron P."/>
            <person name="Farinelli L."/>
            <person name="Marton T."/>
            <person name="Kruger M."/>
            <person name="Pelin A."/>
            <person name="Brachmann A."/>
            <person name="Corradi N."/>
        </authorList>
    </citation>
    <scope>NUCLEOTIDE SEQUENCE [LARGE SCALE GENOMIC DNA]</scope>
    <source>
        <strain evidence="1 2">A1</strain>
    </source>
</reference>
<evidence type="ECO:0000313" key="1">
    <source>
        <dbReference type="EMBL" id="PKC68051.1"/>
    </source>
</evidence>
<dbReference type="SUPFAM" id="SSF81901">
    <property type="entry name" value="HCP-like"/>
    <property type="match status" value="1"/>
</dbReference>
<dbReference type="InterPro" id="IPR006597">
    <property type="entry name" value="Sel1-like"/>
</dbReference>
<protein>
    <recommendedName>
        <fullName evidence="3">HCP-like protein</fullName>
    </recommendedName>
</protein>
<evidence type="ECO:0008006" key="3">
    <source>
        <dbReference type="Google" id="ProtNLM"/>
    </source>
</evidence>
<dbReference type="EMBL" id="LLXH01000355">
    <property type="protein sequence ID" value="PKC68051.1"/>
    <property type="molecule type" value="Genomic_DNA"/>
</dbReference>
<organism evidence="1 2">
    <name type="scientific">Rhizophagus irregularis</name>
    <dbReference type="NCBI Taxonomy" id="588596"/>
    <lineage>
        <taxon>Eukaryota</taxon>
        <taxon>Fungi</taxon>
        <taxon>Fungi incertae sedis</taxon>
        <taxon>Mucoromycota</taxon>
        <taxon>Glomeromycotina</taxon>
        <taxon>Glomeromycetes</taxon>
        <taxon>Glomerales</taxon>
        <taxon>Glomeraceae</taxon>
        <taxon>Rhizophagus</taxon>
    </lineage>
</organism>
<comment type="caution">
    <text evidence="1">The sequence shown here is derived from an EMBL/GenBank/DDBJ whole genome shotgun (WGS) entry which is preliminary data.</text>
</comment>
<dbReference type="SMART" id="SM00671">
    <property type="entry name" value="SEL1"/>
    <property type="match status" value="1"/>
</dbReference>
<dbReference type="Proteomes" id="UP000232688">
    <property type="component" value="Unassembled WGS sequence"/>
</dbReference>
<dbReference type="VEuPathDB" id="FungiDB:RhiirA1_417335"/>
<dbReference type="InterPro" id="IPR011990">
    <property type="entry name" value="TPR-like_helical_dom_sf"/>
</dbReference>
<name>A0A2N0RXL6_9GLOM</name>
<accession>A0A2N0RXL6</accession>
<evidence type="ECO:0000313" key="2">
    <source>
        <dbReference type="Proteomes" id="UP000232688"/>
    </source>
</evidence>
<proteinExistence type="predicted"/>
<sequence>MIQCTIVAAAEDCEINWDSFNTIRDSFKLPITPPVRKMTQSTIEAIEDCAIDWDSFDYMTLDKAIEYHKNEGKDKQILYKCFDTYAEMDNPLAKYWKAYYISKGWSNLECSDQEKHKLSVQLFKAAADYGDEYPDAQVRYAAMVMQGKGVKPDKDEAIKYFLKAAKNGHLV</sequence>
<dbReference type="AlphaFoldDB" id="A0A2N0RXL6"/>
<dbReference type="Gene3D" id="1.25.40.10">
    <property type="entry name" value="Tetratricopeptide repeat domain"/>
    <property type="match status" value="1"/>
</dbReference>